<dbReference type="RefSeq" id="WP_068993657.1">
    <property type="nucleotide sequence ID" value="NZ_BMJN01000005.1"/>
</dbReference>
<reference evidence="1" key="1">
    <citation type="journal article" date="2014" name="Int. J. Syst. Evol. Microbiol.">
        <title>Complete genome sequence of Corynebacterium casei LMG S-19264T (=DSM 44701T), isolated from a smear-ripened cheese.</title>
        <authorList>
            <consortium name="US DOE Joint Genome Institute (JGI-PGF)"/>
            <person name="Walter F."/>
            <person name="Albersmeier A."/>
            <person name="Kalinowski J."/>
            <person name="Ruckert C."/>
        </authorList>
    </citation>
    <scope>NUCLEOTIDE SEQUENCE</scope>
    <source>
        <strain evidence="1">CGMCC 1.15533</strain>
    </source>
</reference>
<protein>
    <recommendedName>
        <fullName evidence="3">Restriction endonuclease</fullName>
    </recommendedName>
</protein>
<dbReference type="AlphaFoldDB" id="A0A917A522"/>
<gene>
    <name evidence="1" type="ORF">GCM10011510_05520</name>
</gene>
<accession>A0A917A522</accession>
<evidence type="ECO:0000313" key="1">
    <source>
        <dbReference type="EMBL" id="GGE27267.1"/>
    </source>
</evidence>
<reference evidence="1" key="2">
    <citation type="submission" date="2020-09" db="EMBL/GenBank/DDBJ databases">
        <authorList>
            <person name="Sun Q."/>
            <person name="Zhou Y."/>
        </authorList>
    </citation>
    <scope>NUCLEOTIDE SEQUENCE</scope>
    <source>
        <strain evidence="1">CGMCC 1.15533</strain>
    </source>
</reference>
<name>A0A917A522_9STRE</name>
<dbReference type="EMBL" id="BMJN01000005">
    <property type="protein sequence ID" value="GGE27267.1"/>
    <property type="molecule type" value="Genomic_DNA"/>
</dbReference>
<keyword evidence="2" id="KW-1185">Reference proteome</keyword>
<sequence length="231" mass="27093">MLKNLRKFLLTQLPIKISQGNYSSYSTFGKDIEDDISDLIEQYLTQKNITYRAIRAETKNDFPDLELTLKNTSFAIEYKSGCYEKEGKKSSGPANDLGTLNSFPSHIKEFGDRIICIYLKYSINQNIIKIDDIYIDNIYKFVGKNKDKHKLILKYRLKDGNLRPKNWNDFDNQTYYFKTLDSFKNALALTNIHRSRQLTLNNLEKLNLKELLECKRKINLLISSKKKKKHT</sequence>
<dbReference type="Proteomes" id="UP000660801">
    <property type="component" value="Unassembled WGS sequence"/>
</dbReference>
<evidence type="ECO:0000313" key="2">
    <source>
        <dbReference type="Proteomes" id="UP000660801"/>
    </source>
</evidence>
<proteinExistence type="predicted"/>
<comment type="caution">
    <text evidence="1">The sequence shown here is derived from an EMBL/GenBank/DDBJ whole genome shotgun (WGS) entry which is preliminary data.</text>
</comment>
<evidence type="ECO:0008006" key="3">
    <source>
        <dbReference type="Google" id="ProtNLM"/>
    </source>
</evidence>
<organism evidence="1 2">
    <name type="scientific">Streptococcus himalayensis</name>
    <dbReference type="NCBI Taxonomy" id="1888195"/>
    <lineage>
        <taxon>Bacteria</taxon>
        <taxon>Bacillati</taxon>
        <taxon>Bacillota</taxon>
        <taxon>Bacilli</taxon>
        <taxon>Lactobacillales</taxon>
        <taxon>Streptococcaceae</taxon>
        <taxon>Streptococcus</taxon>
    </lineage>
</organism>